<feature type="domain" description="DUF7734" evidence="1">
    <location>
        <begin position="93"/>
        <end position="177"/>
    </location>
</feature>
<dbReference type="AlphaFoldDB" id="W9QPY7"/>
<proteinExistence type="predicted"/>
<evidence type="ECO:0000259" key="1">
    <source>
        <dbReference type="Pfam" id="PF24869"/>
    </source>
</evidence>
<dbReference type="Pfam" id="PF24869">
    <property type="entry name" value="DUF7734"/>
    <property type="match status" value="1"/>
</dbReference>
<name>W9QPY7_9ROSA</name>
<dbReference type="InterPro" id="IPR056636">
    <property type="entry name" value="DUF7734"/>
</dbReference>
<dbReference type="Proteomes" id="UP000030645">
    <property type="component" value="Unassembled WGS sequence"/>
</dbReference>
<dbReference type="OrthoDB" id="1194346at2759"/>
<dbReference type="PANTHER" id="PTHR36729">
    <property type="entry name" value="EXPRESSED PROTEIN"/>
    <property type="match status" value="1"/>
</dbReference>
<gene>
    <name evidence="2" type="ORF">L484_005529</name>
</gene>
<dbReference type="GO" id="GO:0009507">
    <property type="term" value="C:chloroplast"/>
    <property type="evidence" value="ECO:0007669"/>
    <property type="project" value="TreeGrafter"/>
</dbReference>
<dbReference type="PANTHER" id="PTHR36729:SF2">
    <property type="entry name" value="EXPRESSED PROTEIN"/>
    <property type="match status" value="1"/>
</dbReference>
<sequence length="183" mass="20704">MLIHQLGNWVTLCSLQQQQPFFINVIMRHSTTTTGALIPSRSLPICCFSTSRLGISSSKVRVRRGLCRARRRVRYEEEEEEEEEDGHNEEILMLEAYSQSSREEALLVKAEVDAQEVELLIFKGFSSSLSYGTSPDPSKSILPARAVIKTVDIVKGPFDPSNIEYLQKGLSWEKFKTSFLSNS</sequence>
<keyword evidence="3" id="KW-1185">Reference proteome</keyword>
<reference evidence="3" key="1">
    <citation type="submission" date="2013-01" db="EMBL/GenBank/DDBJ databases">
        <title>Draft Genome Sequence of a Mulberry Tree, Morus notabilis C.K. Schneid.</title>
        <authorList>
            <person name="He N."/>
            <person name="Zhao S."/>
        </authorList>
    </citation>
    <scope>NUCLEOTIDE SEQUENCE</scope>
</reference>
<dbReference type="STRING" id="981085.W9QPY7"/>
<evidence type="ECO:0000313" key="3">
    <source>
        <dbReference type="Proteomes" id="UP000030645"/>
    </source>
</evidence>
<accession>W9QPY7</accession>
<dbReference type="KEGG" id="mnt:21388993"/>
<dbReference type="eggNOG" id="ENOG502RZTM">
    <property type="taxonomic scope" value="Eukaryota"/>
</dbReference>
<evidence type="ECO:0000313" key="2">
    <source>
        <dbReference type="EMBL" id="EXB32325.1"/>
    </source>
</evidence>
<organism evidence="2 3">
    <name type="scientific">Morus notabilis</name>
    <dbReference type="NCBI Taxonomy" id="981085"/>
    <lineage>
        <taxon>Eukaryota</taxon>
        <taxon>Viridiplantae</taxon>
        <taxon>Streptophyta</taxon>
        <taxon>Embryophyta</taxon>
        <taxon>Tracheophyta</taxon>
        <taxon>Spermatophyta</taxon>
        <taxon>Magnoliopsida</taxon>
        <taxon>eudicotyledons</taxon>
        <taxon>Gunneridae</taxon>
        <taxon>Pentapetalae</taxon>
        <taxon>rosids</taxon>
        <taxon>fabids</taxon>
        <taxon>Rosales</taxon>
        <taxon>Moraceae</taxon>
        <taxon>Moreae</taxon>
        <taxon>Morus</taxon>
    </lineage>
</organism>
<dbReference type="EMBL" id="KE343523">
    <property type="protein sequence ID" value="EXB32325.1"/>
    <property type="molecule type" value="Genomic_DNA"/>
</dbReference>
<protein>
    <recommendedName>
        <fullName evidence="1">DUF7734 domain-containing protein</fullName>
    </recommendedName>
</protein>